<name>A0ACB7WK47_DIOAL</name>
<reference evidence="2" key="1">
    <citation type="journal article" date="2022" name="Nat. Commun.">
        <title>Chromosome evolution and the genetic basis of agronomically important traits in greater yam.</title>
        <authorList>
            <person name="Bredeson J.V."/>
            <person name="Lyons J.B."/>
            <person name="Oniyinde I.O."/>
            <person name="Okereke N.R."/>
            <person name="Kolade O."/>
            <person name="Nnabue I."/>
            <person name="Nwadili C.O."/>
            <person name="Hribova E."/>
            <person name="Parker M."/>
            <person name="Nwogha J."/>
            <person name="Shu S."/>
            <person name="Carlson J."/>
            <person name="Kariba R."/>
            <person name="Muthemba S."/>
            <person name="Knop K."/>
            <person name="Barton G.J."/>
            <person name="Sherwood A.V."/>
            <person name="Lopez-Montes A."/>
            <person name="Asiedu R."/>
            <person name="Jamnadass R."/>
            <person name="Muchugi A."/>
            <person name="Goodstein D."/>
            <person name="Egesi C.N."/>
            <person name="Featherston J."/>
            <person name="Asfaw A."/>
            <person name="Simpson G.G."/>
            <person name="Dolezel J."/>
            <person name="Hendre P.S."/>
            <person name="Van Deynze A."/>
            <person name="Kumar P.L."/>
            <person name="Obidiegwu J.E."/>
            <person name="Bhattacharjee R."/>
            <person name="Rokhsar D.S."/>
        </authorList>
    </citation>
    <scope>NUCLEOTIDE SEQUENCE [LARGE SCALE GENOMIC DNA]</scope>
    <source>
        <strain evidence="2">cv. TDa95/00328</strain>
    </source>
</reference>
<dbReference type="Proteomes" id="UP000827976">
    <property type="component" value="Chromosome 3"/>
</dbReference>
<evidence type="ECO:0000313" key="1">
    <source>
        <dbReference type="EMBL" id="KAH7688511.1"/>
    </source>
</evidence>
<gene>
    <name evidence="1" type="ORF">IHE45_03G038600</name>
</gene>
<proteinExistence type="predicted"/>
<protein>
    <submittedName>
        <fullName evidence="1">ATPase V1 complex subunit F protein</fullName>
    </submittedName>
</protein>
<dbReference type="EMBL" id="CM037013">
    <property type="protein sequence ID" value="KAH7688511.1"/>
    <property type="molecule type" value="Genomic_DNA"/>
</dbReference>
<sequence>MAKGFRGVKEDLSELGRHLLDIACFLGPLAAVSYHKNSPPPSRVAVFDDLSEVDERFDSSTGRDAAGVVLVSEDVRNFVEDLVKLPESWLEFPVPLDDCFADFDMSGPQREHIIVVEQLIPSLADLKVTLCPSHMSVEHFWKVYFALLHPRLNKYEAEVLSTQKIVEAAKATLKKMEERVDHPLKHPGTVGSDEISIVEDDAQEKHSRTTSEMSTQQYIERQWENRSESDAASCDTRKQFQSEDDVSFSGTEEEDHVIVSKHLSSLMAGQASSSSANWVQLRKRSYASRDRPMTAHPTSEERKKVNVESSEWQSAEESDFEMIERST</sequence>
<keyword evidence="2" id="KW-1185">Reference proteome</keyword>
<accession>A0ACB7WK47</accession>
<comment type="caution">
    <text evidence="1">The sequence shown here is derived from an EMBL/GenBank/DDBJ whole genome shotgun (WGS) entry which is preliminary data.</text>
</comment>
<organism evidence="1 2">
    <name type="scientific">Dioscorea alata</name>
    <name type="common">Purple yam</name>
    <dbReference type="NCBI Taxonomy" id="55571"/>
    <lineage>
        <taxon>Eukaryota</taxon>
        <taxon>Viridiplantae</taxon>
        <taxon>Streptophyta</taxon>
        <taxon>Embryophyta</taxon>
        <taxon>Tracheophyta</taxon>
        <taxon>Spermatophyta</taxon>
        <taxon>Magnoliopsida</taxon>
        <taxon>Liliopsida</taxon>
        <taxon>Dioscoreales</taxon>
        <taxon>Dioscoreaceae</taxon>
        <taxon>Dioscorea</taxon>
    </lineage>
</organism>
<evidence type="ECO:0000313" key="2">
    <source>
        <dbReference type="Proteomes" id="UP000827976"/>
    </source>
</evidence>